<evidence type="ECO:0000313" key="1">
    <source>
        <dbReference type="EMBL" id="RHW40705.1"/>
    </source>
</evidence>
<dbReference type="EMBL" id="QWEG01000006">
    <property type="protein sequence ID" value="RHW40705.1"/>
    <property type="molecule type" value="Genomic_DNA"/>
</dbReference>
<dbReference type="Proteomes" id="UP000284416">
    <property type="component" value="Unassembled WGS sequence"/>
</dbReference>
<accession>A0A417YUB1</accession>
<organism evidence="1 2">
    <name type="scientific">Neobacillus notoginsengisoli</name>
    <dbReference type="NCBI Taxonomy" id="1578198"/>
    <lineage>
        <taxon>Bacteria</taxon>
        <taxon>Bacillati</taxon>
        <taxon>Bacillota</taxon>
        <taxon>Bacilli</taxon>
        <taxon>Bacillales</taxon>
        <taxon>Bacillaceae</taxon>
        <taxon>Neobacillus</taxon>
    </lineage>
</organism>
<dbReference type="InterPro" id="IPR014199">
    <property type="entry name" value="Spore_YtxC"/>
</dbReference>
<dbReference type="AlphaFoldDB" id="A0A417YUB1"/>
<sequence length="286" mass="33462">MQGGIWLAEIIFQKNTDALKFLRHLETQLEKAVIEKIIFLKEEKESIKIIFSSLSGEATDKVKQAFWNFITDVKWDEWFREVLSDTYYFRDPSEQQQIVEIMQSIMEGNRQDLAAFPGPQEFEAAIKESLGQMLKQTKSFSFDSFSKFRLRALFEKLEDIAAMSIDEYKLEQEYQMFIESLRAFLHGRPAKLARLHVYAGDAITFYDEKLVEVKRSELAKLIDRKLLINHPVYVDSYSIAPLLSISPASIHLYTKHPDDPLIRTIKNIFEERVKLYHTEAFPVQFS</sequence>
<protein>
    <submittedName>
        <fullName evidence="1">Putative sporulation protein YtxC</fullName>
    </submittedName>
</protein>
<gene>
    <name evidence="1" type="ORF">D1B31_10965</name>
</gene>
<name>A0A417YUB1_9BACI</name>
<evidence type="ECO:0000313" key="2">
    <source>
        <dbReference type="Proteomes" id="UP000284416"/>
    </source>
</evidence>
<keyword evidence="2" id="KW-1185">Reference proteome</keyword>
<comment type="caution">
    <text evidence="1">The sequence shown here is derived from an EMBL/GenBank/DDBJ whole genome shotgun (WGS) entry which is preliminary data.</text>
</comment>
<proteinExistence type="predicted"/>
<dbReference type="Pfam" id="PF08812">
    <property type="entry name" value="YtxC"/>
    <property type="match status" value="1"/>
</dbReference>
<reference evidence="1 2" key="1">
    <citation type="journal article" date="2017" name="Int. J. Syst. Evol. Microbiol.">
        <title>Bacillus notoginsengisoli sp. nov., a novel bacterium isolated from the rhizosphere of Panax notoginseng.</title>
        <authorList>
            <person name="Zhang M.Y."/>
            <person name="Cheng J."/>
            <person name="Cai Y."/>
            <person name="Zhang T.Y."/>
            <person name="Wu Y.Y."/>
            <person name="Manikprabhu D."/>
            <person name="Li W.J."/>
            <person name="Zhang Y.X."/>
        </authorList>
    </citation>
    <scope>NUCLEOTIDE SEQUENCE [LARGE SCALE GENOMIC DNA]</scope>
    <source>
        <strain evidence="1 2">JCM 30743</strain>
    </source>
</reference>